<evidence type="ECO:0000313" key="2">
    <source>
        <dbReference type="Proteomes" id="UP000810207"/>
    </source>
</evidence>
<dbReference type="EMBL" id="JAGIKV010000010">
    <property type="protein sequence ID" value="MBP2246441.1"/>
    <property type="molecule type" value="Genomic_DNA"/>
</dbReference>
<evidence type="ECO:0008006" key="3">
    <source>
        <dbReference type="Google" id="ProtNLM"/>
    </source>
</evidence>
<dbReference type="RefSeq" id="WP_211083072.1">
    <property type="nucleotide sequence ID" value="NZ_CBCSLC010000027.1"/>
</dbReference>
<sequence length="71" mass="7701">MGYQQNGNDAEQENPQSDELLEEELEEVVGGLATVSIARCKVCHIRIAVYEMSVCAACFRKTQLPLAGEGG</sequence>
<comment type="caution">
    <text evidence="1">The sequence shown here is derived from an EMBL/GenBank/DDBJ whole genome shotgun (WGS) entry which is preliminary data.</text>
</comment>
<name>A0ABS4RU81_PAEXY</name>
<evidence type="ECO:0000313" key="1">
    <source>
        <dbReference type="EMBL" id="MBP2246441.1"/>
    </source>
</evidence>
<gene>
    <name evidence="1" type="ORF">J2Z28_003089</name>
</gene>
<reference evidence="1 2" key="1">
    <citation type="submission" date="2021-03" db="EMBL/GenBank/DDBJ databases">
        <title>Genomic Encyclopedia of Type Strains, Phase IV (KMG-IV): sequencing the most valuable type-strain genomes for metagenomic binning, comparative biology and taxonomic classification.</title>
        <authorList>
            <person name="Goeker M."/>
        </authorList>
    </citation>
    <scope>NUCLEOTIDE SEQUENCE [LARGE SCALE GENOMIC DNA]</scope>
    <source>
        <strain evidence="1 2">DSM 21292</strain>
    </source>
</reference>
<accession>A0ABS4RU81</accession>
<proteinExistence type="predicted"/>
<dbReference type="Proteomes" id="UP000810207">
    <property type="component" value="Unassembled WGS sequence"/>
</dbReference>
<organism evidence="1 2">
    <name type="scientific">Paenibacillus xylanexedens</name>
    <dbReference type="NCBI Taxonomy" id="528191"/>
    <lineage>
        <taxon>Bacteria</taxon>
        <taxon>Bacillati</taxon>
        <taxon>Bacillota</taxon>
        <taxon>Bacilli</taxon>
        <taxon>Bacillales</taxon>
        <taxon>Paenibacillaceae</taxon>
        <taxon>Paenibacillus</taxon>
    </lineage>
</organism>
<keyword evidence="2" id="KW-1185">Reference proteome</keyword>
<protein>
    <recommendedName>
        <fullName evidence="3">Lantibiotic</fullName>
    </recommendedName>
</protein>